<accession>A0A183GU08</accession>
<feature type="region of interest" description="Disordered" evidence="1">
    <location>
        <begin position="1"/>
        <end position="32"/>
    </location>
</feature>
<organism evidence="3 4">
    <name type="scientific">Heligmosomoides polygyrus</name>
    <name type="common">Parasitic roundworm</name>
    <dbReference type="NCBI Taxonomy" id="6339"/>
    <lineage>
        <taxon>Eukaryota</taxon>
        <taxon>Metazoa</taxon>
        <taxon>Ecdysozoa</taxon>
        <taxon>Nematoda</taxon>
        <taxon>Chromadorea</taxon>
        <taxon>Rhabditida</taxon>
        <taxon>Rhabditina</taxon>
        <taxon>Rhabditomorpha</taxon>
        <taxon>Strongyloidea</taxon>
        <taxon>Heligmosomidae</taxon>
        <taxon>Heligmosomoides</taxon>
    </lineage>
</organism>
<keyword evidence="3" id="KW-1185">Reference proteome</keyword>
<name>A0A183GU08_HELPZ</name>
<proteinExistence type="predicted"/>
<dbReference type="Proteomes" id="UP000050761">
    <property type="component" value="Unassembled WGS sequence"/>
</dbReference>
<feature type="compositionally biased region" description="Basic and acidic residues" evidence="1">
    <location>
        <begin position="9"/>
        <end position="32"/>
    </location>
</feature>
<reference evidence="4" key="2">
    <citation type="submission" date="2019-09" db="UniProtKB">
        <authorList>
            <consortium name="WormBaseParasite"/>
        </authorList>
    </citation>
    <scope>IDENTIFICATION</scope>
</reference>
<dbReference type="WBParaSite" id="HPBE_0002617801-mRNA-1">
    <property type="protein sequence ID" value="HPBE_0002617801-mRNA-1"/>
    <property type="gene ID" value="HPBE_0002617801"/>
</dbReference>
<gene>
    <name evidence="2" type="ORF">HPBE_LOCUS26176</name>
</gene>
<dbReference type="AlphaFoldDB" id="A0A183GU08"/>
<evidence type="ECO:0000313" key="2">
    <source>
        <dbReference type="EMBL" id="VDP56094.1"/>
    </source>
</evidence>
<reference evidence="2 3" key="1">
    <citation type="submission" date="2018-11" db="EMBL/GenBank/DDBJ databases">
        <authorList>
            <consortium name="Pathogen Informatics"/>
        </authorList>
    </citation>
    <scope>NUCLEOTIDE SEQUENCE [LARGE SCALE GENOMIC DNA]</scope>
</reference>
<evidence type="ECO:0000313" key="3">
    <source>
        <dbReference type="Proteomes" id="UP000050761"/>
    </source>
</evidence>
<sequence length="133" mass="14892">MGRMSIGKEYGERRKESRRDSGEQDWREHSLDSEVASGTCNWRGDKRRDSSLLGVQYPSYFVGPRVDSLSNGKYPACFQHILDSSRVIPLMLQLRSPGTPGNAIMGCPLHLNMLCMQCMSSSTSNSRSALMKD</sequence>
<dbReference type="EMBL" id="UZAH01039359">
    <property type="protein sequence ID" value="VDP56094.1"/>
    <property type="molecule type" value="Genomic_DNA"/>
</dbReference>
<evidence type="ECO:0000313" key="4">
    <source>
        <dbReference type="WBParaSite" id="HPBE_0002617801-mRNA-1"/>
    </source>
</evidence>
<protein>
    <submittedName>
        <fullName evidence="2 4">Uncharacterized protein</fullName>
    </submittedName>
</protein>
<accession>A0A3P8FE92</accession>
<evidence type="ECO:0000256" key="1">
    <source>
        <dbReference type="SAM" id="MobiDB-lite"/>
    </source>
</evidence>